<reference evidence="2 3" key="1">
    <citation type="journal article" date="2021" name="BMC Genomics">
        <title>Datura genome reveals duplications of psychoactive alkaloid biosynthetic genes and high mutation rate following tissue culture.</title>
        <authorList>
            <person name="Rajewski A."/>
            <person name="Carter-House D."/>
            <person name="Stajich J."/>
            <person name="Litt A."/>
        </authorList>
    </citation>
    <scope>NUCLEOTIDE SEQUENCE [LARGE SCALE GENOMIC DNA]</scope>
    <source>
        <strain evidence="2">AR-01</strain>
    </source>
</reference>
<keyword evidence="1" id="KW-1133">Transmembrane helix</keyword>
<proteinExistence type="predicted"/>
<feature type="transmembrane region" description="Helical" evidence="1">
    <location>
        <begin position="91"/>
        <end position="110"/>
    </location>
</feature>
<dbReference type="EMBL" id="JACEIK010009689">
    <property type="protein sequence ID" value="MCE3052536.1"/>
    <property type="molecule type" value="Genomic_DNA"/>
</dbReference>
<protein>
    <submittedName>
        <fullName evidence="2">Uncharacterized protein</fullName>
    </submittedName>
</protein>
<keyword evidence="1" id="KW-0812">Transmembrane</keyword>
<evidence type="ECO:0000256" key="1">
    <source>
        <dbReference type="SAM" id="Phobius"/>
    </source>
</evidence>
<evidence type="ECO:0000313" key="2">
    <source>
        <dbReference type="EMBL" id="MCE3052536.1"/>
    </source>
</evidence>
<dbReference type="Proteomes" id="UP000823775">
    <property type="component" value="Unassembled WGS sequence"/>
</dbReference>
<gene>
    <name evidence="2" type="ORF">HAX54_052842</name>
</gene>
<comment type="caution">
    <text evidence="2">The sequence shown here is derived from an EMBL/GenBank/DDBJ whole genome shotgun (WGS) entry which is preliminary data.</text>
</comment>
<keyword evidence="3" id="KW-1185">Reference proteome</keyword>
<sequence>MPSTSTASVVGSKPIKCAKYFNCTPSLFLYHTTDNHNPVSPLSLSYLLSISFFLEASRMEENTHFFILSIGFQIQVCSSNFIFLLSSMFFLPFQVLFNFHIFVAEFHGYLKLKDRLSF</sequence>
<keyword evidence="1" id="KW-0472">Membrane</keyword>
<organism evidence="2 3">
    <name type="scientific">Datura stramonium</name>
    <name type="common">Jimsonweed</name>
    <name type="synonym">Common thornapple</name>
    <dbReference type="NCBI Taxonomy" id="4076"/>
    <lineage>
        <taxon>Eukaryota</taxon>
        <taxon>Viridiplantae</taxon>
        <taxon>Streptophyta</taxon>
        <taxon>Embryophyta</taxon>
        <taxon>Tracheophyta</taxon>
        <taxon>Spermatophyta</taxon>
        <taxon>Magnoliopsida</taxon>
        <taxon>eudicotyledons</taxon>
        <taxon>Gunneridae</taxon>
        <taxon>Pentapetalae</taxon>
        <taxon>asterids</taxon>
        <taxon>lamiids</taxon>
        <taxon>Solanales</taxon>
        <taxon>Solanaceae</taxon>
        <taxon>Solanoideae</taxon>
        <taxon>Datureae</taxon>
        <taxon>Datura</taxon>
    </lineage>
</organism>
<accession>A0ABS8WNU8</accession>
<name>A0ABS8WNU8_DATST</name>
<evidence type="ECO:0000313" key="3">
    <source>
        <dbReference type="Proteomes" id="UP000823775"/>
    </source>
</evidence>